<reference evidence="12 13" key="1">
    <citation type="submission" date="2017-05" db="EMBL/GenBank/DDBJ databases">
        <title>Genome sequence for an aflatoxigenic pathogen of Argentinian peanut, Aspergillus arachidicola.</title>
        <authorList>
            <person name="Moore G."/>
            <person name="Beltz S.B."/>
            <person name="Mack B.M."/>
        </authorList>
    </citation>
    <scope>NUCLEOTIDE SEQUENCE [LARGE SCALE GENOMIC DNA]</scope>
    <source>
        <strain evidence="12 13">CBS 117610</strain>
    </source>
</reference>
<keyword evidence="4 9" id="KW-0547">Nucleotide-binding</keyword>
<comment type="similarity">
    <text evidence="10">Belongs to the protein kinase superfamily.</text>
</comment>
<evidence type="ECO:0000256" key="3">
    <source>
        <dbReference type="ARBA" id="ARBA00022679"/>
    </source>
</evidence>
<evidence type="ECO:0000256" key="4">
    <source>
        <dbReference type="ARBA" id="ARBA00022741"/>
    </source>
</evidence>
<name>A0A2G7FN58_9EURO</name>
<sequence>MIPTFRLYKPASPSFNSTSKANARVGSEQVTHLFVAMYLKRIIQSVPCKPLPIPAKLLPTADLVEEEHTPHYEPRHFYPVRLYEILNNRYQIAAKIGWGTSSTVWLARDLHQWRWLPPRYVAIKVNASNYTSQESAEKELRITEHITKANPQHPGRDFVATLLDSFRVVSPGGTHICMVFDALCEPLWMLKRRFEGNTIPLDVLKPVSKFILEGLRYLHTECHIIHTDLKSDNILLALRNPSVLDSVAQDEMNNPSPRKQLDDRDIYLSRNYWKLSPDELGRSIITDFGLAVRGDGPPNSHPIQPEGYRAPEVCLGDDWGYSVDIWNLGVMLWDLFYGHGPFDTPLNSRGSGSADEAHLGQIISLLGPLHLISSAGEKKHLGKFKFPELIGQKDLVSMAKEIDDDDGMPQFVDFISRMLRWRPEDRTTPDDLLSHPWLP</sequence>
<keyword evidence="13" id="KW-1185">Reference proteome</keyword>
<dbReference type="EMBL" id="NEXV01000531">
    <property type="protein sequence ID" value="PIG81996.1"/>
    <property type="molecule type" value="Genomic_DNA"/>
</dbReference>
<dbReference type="Gene3D" id="1.10.510.10">
    <property type="entry name" value="Transferase(Phosphotransferase) domain 1"/>
    <property type="match status" value="1"/>
</dbReference>
<dbReference type="AlphaFoldDB" id="A0A2G7FN58"/>
<dbReference type="Proteomes" id="UP000231358">
    <property type="component" value="Unassembled WGS sequence"/>
</dbReference>
<dbReference type="GO" id="GO:0050684">
    <property type="term" value="P:regulation of mRNA processing"/>
    <property type="evidence" value="ECO:0007669"/>
    <property type="project" value="TreeGrafter"/>
</dbReference>
<dbReference type="PROSITE" id="PS00108">
    <property type="entry name" value="PROTEIN_KINASE_ST"/>
    <property type="match status" value="1"/>
</dbReference>
<feature type="binding site" evidence="9">
    <location>
        <position position="124"/>
    </location>
    <ligand>
        <name>ATP</name>
        <dbReference type="ChEBI" id="CHEBI:30616"/>
    </ligand>
</feature>
<dbReference type="PROSITE" id="PS50011">
    <property type="entry name" value="PROTEIN_KINASE_DOM"/>
    <property type="match status" value="1"/>
</dbReference>
<evidence type="ECO:0000256" key="9">
    <source>
        <dbReference type="PROSITE-ProRule" id="PRU10141"/>
    </source>
</evidence>
<dbReference type="GO" id="GO:0005737">
    <property type="term" value="C:cytoplasm"/>
    <property type="evidence" value="ECO:0007669"/>
    <property type="project" value="TreeGrafter"/>
</dbReference>
<evidence type="ECO:0000313" key="12">
    <source>
        <dbReference type="EMBL" id="PIG81996.1"/>
    </source>
</evidence>
<evidence type="ECO:0000256" key="2">
    <source>
        <dbReference type="ARBA" id="ARBA00022527"/>
    </source>
</evidence>
<dbReference type="EC" id="2.7.11.1" evidence="1"/>
<dbReference type="PANTHER" id="PTHR47634:SF9">
    <property type="entry name" value="PROTEIN KINASE DOMAIN-CONTAINING PROTEIN-RELATED"/>
    <property type="match status" value="1"/>
</dbReference>
<evidence type="ECO:0000256" key="10">
    <source>
        <dbReference type="RuleBase" id="RU000304"/>
    </source>
</evidence>
<dbReference type="InterPro" id="IPR051334">
    <property type="entry name" value="SRPK"/>
</dbReference>
<dbReference type="FunFam" id="3.30.200.20:FF:000786">
    <property type="entry name" value="Protein kinase domain protein"/>
    <property type="match status" value="1"/>
</dbReference>
<dbReference type="InterPro" id="IPR008271">
    <property type="entry name" value="Ser/Thr_kinase_AS"/>
</dbReference>
<proteinExistence type="inferred from homology"/>
<keyword evidence="5 12" id="KW-0418">Kinase</keyword>
<dbReference type="InterPro" id="IPR017441">
    <property type="entry name" value="Protein_kinase_ATP_BS"/>
</dbReference>
<dbReference type="PANTHER" id="PTHR47634">
    <property type="entry name" value="PROTEIN KINASE DOMAIN-CONTAINING PROTEIN-RELATED"/>
    <property type="match status" value="1"/>
</dbReference>
<evidence type="ECO:0000256" key="8">
    <source>
        <dbReference type="ARBA" id="ARBA00048679"/>
    </source>
</evidence>
<keyword evidence="6 9" id="KW-0067">ATP-binding</keyword>
<evidence type="ECO:0000256" key="5">
    <source>
        <dbReference type="ARBA" id="ARBA00022777"/>
    </source>
</evidence>
<dbReference type="SUPFAM" id="SSF56112">
    <property type="entry name" value="Protein kinase-like (PK-like)"/>
    <property type="match status" value="1"/>
</dbReference>
<comment type="caution">
    <text evidence="12">The sequence shown here is derived from an EMBL/GenBank/DDBJ whole genome shotgun (WGS) entry which is preliminary data.</text>
</comment>
<dbReference type="PROSITE" id="PS00107">
    <property type="entry name" value="PROTEIN_KINASE_ATP"/>
    <property type="match status" value="1"/>
</dbReference>
<dbReference type="SMART" id="SM00220">
    <property type="entry name" value="S_TKc"/>
    <property type="match status" value="1"/>
</dbReference>
<dbReference type="GO" id="GO:0005634">
    <property type="term" value="C:nucleus"/>
    <property type="evidence" value="ECO:0007669"/>
    <property type="project" value="TreeGrafter"/>
</dbReference>
<evidence type="ECO:0000256" key="6">
    <source>
        <dbReference type="ARBA" id="ARBA00022840"/>
    </source>
</evidence>
<organism evidence="12 13">
    <name type="scientific">Aspergillus arachidicola</name>
    <dbReference type="NCBI Taxonomy" id="656916"/>
    <lineage>
        <taxon>Eukaryota</taxon>
        <taxon>Fungi</taxon>
        <taxon>Dikarya</taxon>
        <taxon>Ascomycota</taxon>
        <taxon>Pezizomycotina</taxon>
        <taxon>Eurotiomycetes</taxon>
        <taxon>Eurotiomycetidae</taxon>
        <taxon>Eurotiales</taxon>
        <taxon>Aspergillaceae</taxon>
        <taxon>Aspergillus</taxon>
        <taxon>Aspergillus subgen. Circumdati</taxon>
    </lineage>
</organism>
<comment type="catalytic activity">
    <reaction evidence="8">
        <text>L-seryl-[protein] + ATP = O-phospho-L-seryl-[protein] + ADP + H(+)</text>
        <dbReference type="Rhea" id="RHEA:17989"/>
        <dbReference type="Rhea" id="RHEA-COMP:9863"/>
        <dbReference type="Rhea" id="RHEA-COMP:11604"/>
        <dbReference type="ChEBI" id="CHEBI:15378"/>
        <dbReference type="ChEBI" id="CHEBI:29999"/>
        <dbReference type="ChEBI" id="CHEBI:30616"/>
        <dbReference type="ChEBI" id="CHEBI:83421"/>
        <dbReference type="ChEBI" id="CHEBI:456216"/>
        <dbReference type="EC" id="2.7.11.1"/>
    </reaction>
</comment>
<dbReference type="InterPro" id="IPR000719">
    <property type="entry name" value="Prot_kinase_dom"/>
</dbReference>
<feature type="domain" description="Protein kinase" evidence="11">
    <location>
        <begin position="90"/>
        <end position="438"/>
    </location>
</feature>
<dbReference type="Gene3D" id="3.30.200.20">
    <property type="entry name" value="Phosphorylase Kinase, domain 1"/>
    <property type="match status" value="1"/>
</dbReference>
<dbReference type="FunFam" id="1.10.510.10:FF:000922">
    <property type="entry name" value="Protein kinase domain protein"/>
    <property type="match status" value="1"/>
</dbReference>
<dbReference type="InterPro" id="IPR011009">
    <property type="entry name" value="Kinase-like_dom_sf"/>
</dbReference>
<comment type="catalytic activity">
    <reaction evidence="7">
        <text>L-threonyl-[protein] + ATP = O-phospho-L-threonyl-[protein] + ADP + H(+)</text>
        <dbReference type="Rhea" id="RHEA:46608"/>
        <dbReference type="Rhea" id="RHEA-COMP:11060"/>
        <dbReference type="Rhea" id="RHEA-COMP:11605"/>
        <dbReference type="ChEBI" id="CHEBI:15378"/>
        <dbReference type="ChEBI" id="CHEBI:30013"/>
        <dbReference type="ChEBI" id="CHEBI:30616"/>
        <dbReference type="ChEBI" id="CHEBI:61977"/>
        <dbReference type="ChEBI" id="CHEBI:456216"/>
        <dbReference type="EC" id="2.7.11.1"/>
    </reaction>
</comment>
<keyword evidence="2 10" id="KW-0723">Serine/threonine-protein kinase</keyword>
<gene>
    <name evidence="12" type="ORF">AARAC_010506</name>
</gene>
<accession>A0A2G7FN58</accession>
<dbReference type="GO" id="GO:0004674">
    <property type="term" value="F:protein serine/threonine kinase activity"/>
    <property type="evidence" value="ECO:0007669"/>
    <property type="project" value="UniProtKB-KW"/>
</dbReference>
<dbReference type="GO" id="GO:0005524">
    <property type="term" value="F:ATP binding"/>
    <property type="evidence" value="ECO:0007669"/>
    <property type="project" value="UniProtKB-UniRule"/>
</dbReference>
<keyword evidence="3" id="KW-0808">Transferase</keyword>
<protein>
    <recommendedName>
        <fullName evidence="1">non-specific serine/threonine protein kinase</fullName>
        <ecNumber evidence="1">2.7.11.1</ecNumber>
    </recommendedName>
</protein>
<evidence type="ECO:0000256" key="7">
    <source>
        <dbReference type="ARBA" id="ARBA00047899"/>
    </source>
</evidence>
<dbReference type="Pfam" id="PF00069">
    <property type="entry name" value="Pkinase"/>
    <property type="match status" value="2"/>
</dbReference>
<dbReference type="STRING" id="656916.A0A2G7FN58"/>
<dbReference type="GO" id="GO:0000245">
    <property type="term" value="P:spliceosomal complex assembly"/>
    <property type="evidence" value="ECO:0007669"/>
    <property type="project" value="TreeGrafter"/>
</dbReference>
<evidence type="ECO:0000313" key="13">
    <source>
        <dbReference type="Proteomes" id="UP000231358"/>
    </source>
</evidence>
<evidence type="ECO:0000256" key="1">
    <source>
        <dbReference type="ARBA" id="ARBA00012513"/>
    </source>
</evidence>
<evidence type="ECO:0000259" key="11">
    <source>
        <dbReference type="PROSITE" id="PS50011"/>
    </source>
</evidence>